<evidence type="ECO:0008006" key="3">
    <source>
        <dbReference type="Google" id="ProtNLM"/>
    </source>
</evidence>
<name>M0HPI4_HALEO</name>
<sequence length="51" mass="5341">MASSSSEPMSRCRKCGYSAISGGTEWSRVESSLGTMTQCPECGSTDVMTGL</sequence>
<gene>
    <name evidence="1" type="ORF">C453_07368</name>
</gene>
<comment type="caution">
    <text evidence="1">The sequence shown here is derived from an EMBL/GenBank/DDBJ whole genome shotgun (WGS) entry which is preliminary data.</text>
</comment>
<keyword evidence="2" id="KW-1185">Reference proteome</keyword>
<protein>
    <recommendedName>
        <fullName evidence="3">Small CPxCG-related zinc finger protein</fullName>
    </recommendedName>
</protein>
<dbReference type="AlphaFoldDB" id="M0HPI4"/>
<reference evidence="1 2" key="1">
    <citation type="journal article" date="2014" name="PLoS Genet.">
        <title>Phylogenetically driven sequencing of extremely halophilic archaea reveals strategies for static and dynamic osmo-response.</title>
        <authorList>
            <person name="Becker E.A."/>
            <person name="Seitzer P.M."/>
            <person name="Tritt A."/>
            <person name="Larsen D."/>
            <person name="Krusor M."/>
            <person name="Yao A.I."/>
            <person name="Wu D."/>
            <person name="Madern D."/>
            <person name="Eisen J.A."/>
            <person name="Darling A.E."/>
            <person name="Facciotti M.T."/>
        </authorList>
    </citation>
    <scope>NUCLEOTIDE SEQUENCE [LARGE SCALE GENOMIC DNA]</scope>
    <source>
        <strain evidence="1 2">ATCC BAA-1513</strain>
    </source>
</reference>
<proteinExistence type="predicted"/>
<dbReference type="Proteomes" id="UP000011612">
    <property type="component" value="Unassembled WGS sequence"/>
</dbReference>
<organism evidence="1 2">
    <name type="scientific">Haloferax elongans ATCC BAA-1513</name>
    <dbReference type="NCBI Taxonomy" id="1230453"/>
    <lineage>
        <taxon>Archaea</taxon>
        <taxon>Methanobacteriati</taxon>
        <taxon>Methanobacteriota</taxon>
        <taxon>Stenosarchaea group</taxon>
        <taxon>Halobacteria</taxon>
        <taxon>Halobacteriales</taxon>
        <taxon>Haloferacaceae</taxon>
        <taxon>Haloferax</taxon>
    </lineage>
</organism>
<evidence type="ECO:0000313" key="2">
    <source>
        <dbReference type="Proteomes" id="UP000011612"/>
    </source>
</evidence>
<dbReference type="STRING" id="1230453.C453_07368"/>
<accession>M0HPI4</accession>
<dbReference type="PATRIC" id="fig|1230453.4.peg.1424"/>
<dbReference type="EMBL" id="AOLK01000015">
    <property type="protein sequence ID" value="ELZ85617.1"/>
    <property type="molecule type" value="Genomic_DNA"/>
</dbReference>
<evidence type="ECO:0000313" key="1">
    <source>
        <dbReference type="EMBL" id="ELZ85617.1"/>
    </source>
</evidence>